<organism evidence="2">
    <name type="scientific">Sulfolobus islandicus filamentous virus 2</name>
    <dbReference type="NCBI Taxonomy" id="1902331"/>
    <lineage>
        <taxon>Viruses</taxon>
        <taxon>Adnaviria</taxon>
        <taxon>Zilligvirae</taxon>
        <taxon>Taleaviricota</taxon>
        <taxon>Tokiviricetes</taxon>
        <taxon>Ligamenvirales</taxon>
        <taxon>Lipothrixviridae</taxon>
        <taxon>Betalipothrixvirus</taxon>
        <taxon>Betalipothrixvirus hveragerdiense</taxon>
        <taxon>Sulfolobus islandicus filamentous virus</taxon>
    </lineage>
</organism>
<feature type="transmembrane region" description="Helical" evidence="1">
    <location>
        <begin position="15"/>
        <end position="36"/>
    </location>
</feature>
<dbReference type="EMBL" id="KX467643">
    <property type="protein sequence ID" value="AOS58407.1"/>
    <property type="molecule type" value="Genomic_DNA"/>
</dbReference>
<reference evidence="2" key="1">
    <citation type="journal article" date="2014" name="Mol. Microbiol.">
        <title>Inter-viral conflicts that exploit host CRISPR immune systems of Sulfolobus.</title>
        <authorList>
            <person name="Erdmann S."/>
            <person name="Le Moine Bauer S."/>
            <person name="Garrett R.A."/>
        </authorList>
    </citation>
    <scope>NUCLEOTIDE SEQUENCE [LARGE SCALE GENOMIC DNA]</scope>
</reference>
<sequence>MSQPTNSGGGASKGIVKILILAMLAIGIIGLPVGLYEIGTLIATHMAVGDIENGYAYGGLMSIIYNATHISQYQQLSQILPATGVTMGTQDITTIQIFLLLLGLFLDAPLAYMTYNIYKHLEDE</sequence>
<protein>
    <submittedName>
        <fullName evidence="2">SIFV.gp57-like protein</fullName>
    </submittedName>
</protein>
<keyword evidence="1" id="KW-0812">Transmembrane</keyword>
<reference evidence="2" key="2">
    <citation type="submission" date="2016-06" db="EMBL/GenBank/DDBJ databases">
        <authorList>
            <person name="Kjaerup R.B."/>
            <person name="Dalgaard T.S."/>
            <person name="Juul-Madsen H.R."/>
        </authorList>
    </citation>
    <scope>NUCLEOTIDE SEQUENCE</scope>
</reference>
<name>A0A1D8BJB1_SIFV</name>
<evidence type="ECO:0000313" key="2">
    <source>
        <dbReference type="EMBL" id="AOS58407.1"/>
    </source>
</evidence>
<evidence type="ECO:0000256" key="1">
    <source>
        <dbReference type="SAM" id="Phobius"/>
    </source>
</evidence>
<accession>A0A1D8BJB1</accession>
<feature type="transmembrane region" description="Helical" evidence="1">
    <location>
        <begin position="97"/>
        <end position="118"/>
    </location>
</feature>
<keyword evidence="1" id="KW-1133">Transmembrane helix</keyword>
<dbReference type="Proteomes" id="UP000223173">
    <property type="component" value="Segment"/>
</dbReference>
<keyword evidence="1" id="KW-0472">Membrane</keyword>
<proteinExistence type="predicted"/>
<gene>
    <name evidence="2" type="primary">SIFV2_gp52</name>
</gene>